<keyword evidence="4" id="KW-1185">Reference proteome</keyword>
<evidence type="ECO:0000313" key="3">
    <source>
        <dbReference type="EMBL" id="KAF1957690.1"/>
    </source>
</evidence>
<dbReference type="EMBL" id="ML976988">
    <property type="protein sequence ID" value="KAF1957690.1"/>
    <property type="molecule type" value="Genomic_DNA"/>
</dbReference>
<dbReference type="OrthoDB" id="412788at2759"/>
<organism evidence="3 4">
    <name type="scientific">Byssothecium circinans</name>
    <dbReference type="NCBI Taxonomy" id="147558"/>
    <lineage>
        <taxon>Eukaryota</taxon>
        <taxon>Fungi</taxon>
        <taxon>Dikarya</taxon>
        <taxon>Ascomycota</taxon>
        <taxon>Pezizomycotina</taxon>
        <taxon>Dothideomycetes</taxon>
        <taxon>Pleosporomycetidae</taxon>
        <taxon>Pleosporales</taxon>
        <taxon>Massarineae</taxon>
        <taxon>Massarinaceae</taxon>
        <taxon>Byssothecium</taxon>
    </lineage>
</organism>
<dbReference type="PANTHER" id="PTHR34598">
    <property type="entry name" value="BLL6449 PROTEIN"/>
    <property type="match status" value="1"/>
</dbReference>
<proteinExistence type="inferred from homology"/>
<evidence type="ECO:0000313" key="4">
    <source>
        <dbReference type="Proteomes" id="UP000800035"/>
    </source>
</evidence>
<keyword evidence="1" id="KW-0560">Oxidoreductase</keyword>
<accession>A0A6A5U059</accession>
<dbReference type="Proteomes" id="UP000800035">
    <property type="component" value="Unassembled WGS sequence"/>
</dbReference>
<dbReference type="PANTHER" id="PTHR34598:SF3">
    <property type="entry name" value="OXIDOREDUCTASE AN1597"/>
    <property type="match status" value="1"/>
</dbReference>
<gene>
    <name evidence="3" type="ORF">CC80DRAFT_546755</name>
</gene>
<comment type="similarity">
    <text evidence="2">Belongs to the asaB hydroxylase/desaturase family.</text>
</comment>
<dbReference type="AlphaFoldDB" id="A0A6A5U059"/>
<evidence type="ECO:0000256" key="1">
    <source>
        <dbReference type="ARBA" id="ARBA00023002"/>
    </source>
</evidence>
<dbReference type="GO" id="GO:0016491">
    <property type="term" value="F:oxidoreductase activity"/>
    <property type="evidence" value="ECO:0007669"/>
    <property type="project" value="UniProtKB-KW"/>
</dbReference>
<evidence type="ECO:0000256" key="2">
    <source>
        <dbReference type="ARBA" id="ARBA00023604"/>
    </source>
</evidence>
<protein>
    <recommendedName>
        <fullName evidence="5">Methyltransferase</fullName>
    </recommendedName>
</protein>
<dbReference type="InterPro" id="IPR044053">
    <property type="entry name" value="AsaB-like"/>
</dbReference>
<name>A0A6A5U059_9PLEO</name>
<reference evidence="3" key="1">
    <citation type="journal article" date="2020" name="Stud. Mycol.">
        <title>101 Dothideomycetes genomes: a test case for predicting lifestyles and emergence of pathogens.</title>
        <authorList>
            <person name="Haridas S."/>
            <person name="Albert R."/>
            <person name="Binder M."/>
            <person name="Bloem J."/>
            <person name="Labutti K."/>
            <person name="Salamov A."/>
            <person name="Andreopoulos B."/>
            <person name="Baker S."/>
            <person name="Barry K."/>
            <person name="Bills G."/>
            <person name="Bluhm B."/>
            <person name="Cannon C."/>
            <person name="Castanera R."/>
            <person name="Culley D."/>
            <person name="Daum C."/>
            <person name="Ezra D."/>
            <person name="Gonzalez J."/>
            <person name="Henrissat B."/>
            <person name="Kuo A."/>
            <person name="Liang C."/>
            <person name="Lipzen A."/>
            <person name="Lutzoni F."/>
            <person name="Magnuson J."/>
            <person name="Mondo S."/>
            <person name="Nolan M."/>
            <person name="Ohm R."/>
            <person name="Pangilinan J."/>
            <person name="Park H.-J."/>
            <person name="Ramirez L."/>
            <person name="Alfaro M."/>
            <person name="Sun H."/>
            <person name="Tritt A."/>
            <person name="Yoshinaga Y."/>
            <person name="Zwiers L.-H."/>
            <person name="Turgeon B."/>
            <person name="Goodwin S."/>
            <person name="Spatafora J."/>
            <person name="Crous P."/>
            <person name="Grigoriev I."/>
        </authorList>
    </citation>
    <scope>NUCLEOTIDE SEQUENCE</scope>
    <source>
        <strain evidence="3">CBS 675.92</strain>
    </source>
</reference>
<dbReference type="NCBIfam" id="NF041278">
    <property type="entry name" value="CmcJ_NvfI_EfuI"/>
    <property type="match status" value="1"/>
</dbReference>
<sequence length="285" mass="32597">MYLLRRDTLWNSVKPYELKFDTAEIPKTNAVPEKCEGLEVEDIRGREKEFSLEKNGFAVINISPVSMKDFQTPQSECLTDAYFKPLAETLKEFLGAERIRKSHPQFPISTGESYDFQQPSLYYTSVRRKSFQKPAKEINRRADTTPTFTKTLVAQLNPDTVAEFQHKRHQYVNIWKPLKGPVSSWPLAICDNSSVDAARDLQARDIVYPEGPVESFWVHPSSGFRFYYLSNQNTDEGLVMLQSDSNGHTGVPHTAFPNPWAADDMEGRESVEVRALVFYAEDARD</sequence>
<evidence type="ECO:0008006" key="5">
    <source>
        <dbReference type="Google" id="ProtNLM"/>
    </source>
</evidence>